<evidence type="ECO:0000256" key="9">
    <source>
        <dbReference type="SAM" id="Phobius"/>
    </source>
</evidence>
<dbReference type="Gene3D" id="3.30.565.10">
    <property type="entry name" value="Histidine kinase-like ATPase, C-terminal domain"/>
    <property type="match status" value="1"/>
</dbReference>
<comment type="catalytic activity">
    <reaction evidence="1">
        <text>ATP + protein L-histidine = ADP + protein N-phospho-L-histidine.</text>
        <dbReference type="EC" id="2.7.13.3"/>
    </reaction>
</comment>
<comment type="caution">
    <text evidence="11">The sequence shown here is derived from an EMBL/GenBank/DDBJ whole genome shotgun (WGS) entry which is preliminary data.</text>
</comment>
<dbReference type="InterPro" id="IPR011712">
    <property type="entry name" value="Sig_transdc_His_kin_sub3_dim/P"/>
</dbReference>
<keyword evidence="3" id="KW-0597">Phosphoprotein</keyword>
<protein>
    <recommendedName>
        <fullName evidence="2">histidine kinase</fullName>
        <ecNumber evidence="2">2.7.13.3</ecNumber>
    </recommendedName>
</protein>
<evidence type="ECO:0000256" key="6">
    <source>
        <dbReference type="ARBA" id="ARBA00022777"/>
    </source>
</evidence>
<reference evidence="12" key="1">
    <citation type="journal article" date="2019" name="Int. J. Syst. Evol. Microbiol.">
        <title>The Global Catalogue of Microorganisms (GCM) 10K type strain sequencing project: providing services to taxonomists for standard genome sequencing and annotation.</title>
        <authorList>
            <consortium name="The Broad Institute Genomics Platform"/>
            <consortium name="The Broad Institute Genome Sequencing Center for Infectious Disease"/>
            <person name="Wu L."/>
            <person name="Ma J."/>
        </authorList>
    </citation>
    <scope>NUCLEOTIDE SEQUENCE [LARGE SCALE GENOMIC DNA]</scope>
    <source>
        <strain evidence="12">JCM 9377</strain>
    </source>
</reference>
<dbReference type="InterPro" id="IPR050482">
    <property type="entry name" value="Sensor_HK_TwoCompSys"/>
</dbReference>
<feature type="transmembrane region" description="Helical" evidence="9">
    <location>
        <begin position="58"/>
        <end position="81"/>
    </location>
</feature>
<dbReference type="Pfam" id="PF07730">
    <property type="entry name" value="HisKA_3"/>
    <property type="match status" value="1"/>
</dbReference>
<keyword evidence="4" id="KW-0808">Transferase</keyword>
<dbReference type="InterPro" id="IPR036890">
    <property type="entry name" value="HATPase_C_sf"/>
</dbReference>
<dbReference type="SUPFAM" id="SSF55874">
    <property type="entry name" value="ATPase domain of HSP90 chaperone/DNA topoisomerase II/histidine kinase"/>
    <property type="match status" value="1"/>
</dbReference>
<keyword evidence="8" id="KW-0902">Two-component regulatory system</keyword>
<evidence type="ECO:0000256" key="8">
    <source>
        <dbReference type="ARBA" id="ARBA00023012"/>
    </source>
</evidence>
<evidence type="ECO:0000313" key="12">
    <source>
        <dbReference type="Proteomes" id="UP001501237"/>
    </source>
</evidence>
<keyword evidence="9" id="KW-1133">Transmembrane helix</keyword>
<accession>A0ABP6QBP9</accession>
<evidence type="ECO:0000256" key="5">
    <source>
        <dbReference type="ARBA" id="ARBA00022741"/>
    </source>
</evidence>
<proteinExistence type="predicted"/>
<feature type="transmembrane region" description="Helical" evidence="9">
    <location>
        <begin position="117"/>
        <end position="136"/>
    </location>
</feature>
<keyword evidence="9" id="KW-0812">Transmembrane</keyword>
<keyword evidence="7" id="KW-0067">ATP-binding</keyword>
<organism evidence="11 12">
    <name type="scientific">Actinocorallia longicatena</name>
    <dbReference type="NCBI Taxonomy" id="111803"/>
    <lineage>
        <taxon>Bacteria</taxon>
        <taxon>Bacillati</taxon>
        <taxon>Actinomycetota</taxon>
        <taxon>Actinomycetes</taxon>
        <taxon>Streptosporangiales</taxon>
        <taxon>Thermomonosporaceae</taxon>
        <taxon>Actinocorallia</taxon>
    </lineage>
</organism>
<dbReference type="PANTHER" id="PTHR24421">
    <property type="entry name" value="NITRATE/NITRITE SENSOR PROTEIN NARX-RELATED"/>
    <property type="match status" value="1"/>
</dbReference>
<keyword evidence="6 11" id="KW-0418">Kinase</keyword>
<evidence type="ECO:0000256" key="2">
    <source>
        <dbReference type="ARBA" id="ARBA00012438"/>
    </source>
</evidence>
<dbReference type="GO" id="GO:0016301">
    <property type="term" value="F:kinase activity"/>
    <property type="evidence" value="ECO:0007669"/>
    <property type="project" value="UniProtKB-KW"/>
</dbReference>
<dbReference type="Proteomes" id="UP001501237">
    <property type="component" value="Unassembled WGS sequence"/>
</dbReference>
<gene>
    <name evidence="11" type="ORF">GCM10010468_41510</name>
</gene>
<dbReference type="PANTHER" id="PTHR24421:SF10">
    <property type="entry name" value="NITRATE_NITRITE SENSOR PROTEIN NARQ"/>
    <property type="match status" value="1"/>
</dbReference>
<dbReference type="EC" id="2.7.13.3" evidence="2"/>
<keyword evidence="12" id="KW-1185">Reference proteome</keyword>
<feature type="transmembrane region" description="Helical" evidence="9">
    <location>
        <begin position="395"/>
        <end position="416"/>
    </location>
</feature>
<keyword evidence="5" id="KW-0547">Nucleotide-binding</keyword>
<evidence type="ECO:0000256" key="3">
    <source>
        <dbReference type="ARBA" id="ARBA00022553"/>
    </source>
</evidence>
<evidence type="ECO:0000256" key="4">
    <source>
        <dbReference type="ARBA" id="ARBA00022679"/>
    </source>
</evidence>
<dbReference type="RefSeq" id="WP_344830748.1">
    <property type="nucleotide sequence ID" value="NZ_BAAAUV010000009.1"/>
</dbReference>
<dbReference type="CDD" id="cd16917">
    <property type="entry name" value="HATPase_UhpB-NarQ-NarX-like"/>
    <property type="match status" value="1"/>
</dbReference>
<sequence length="495" mass="53640">MKPPAFLRDLLLVLVLAVPPLVSVGTGPYGDLAFWGELTGIVIMAVAVPLRRRWPLGALLTVLALTAVHGNFVFAVPVVAYLTGVRMERAKPVIWLFAGVFFGGLVFNFIRGLEGPSALFLLMVYFAVLAVLPWLVGRYRRQYGELVAAGWERAEQLEREHRIVSERERARERARIAEDMHDSLGHELSLIALRAAALEVAADLPERHREAAGRLRGNAADATERLREIIGVLREDDAPLRPAGESVADLVERARVSGVEVGLEQEGPEPPLLVDRAVHRVVQEALTNATKHAPGAAVSVRIEGGDEETLVRVVNERPPAGPLPGRIRGLTGLTALRERVTLTGGAFEAGPTDEGGFAVTARLPHGAHPVPSEISESATRLAGERARMRREMWTALWVPLGLIAVFSSILAIDYAIEVRSSVLRPADYAKISVGQSQGEAEALLPHEEMPNPPRGSTRAGCGVYRSDGNLLGFGTVYRVCFEGGRVSEKTTIGEK</sequence>
<evidence type="ECO:0000256" key="1">
    <source>
        <dbReference type="ARBA" id="ARBA00000085"/>
    </source>
</evidence>
<evidence type="ECO:0000256" key="7">
    <source>
        <dbReference type="ARBA" id="ARBA00022840"/>
    </source>
</evidence>
<evidence type="ECO:0000259" key="10">
    <source>
        <dbReference type="Pfam" id="PF07730"/>
    </source>
</evidence>
<keyword evidence="9" id="KW-0472">Membrane</keyword>
<feature type="transmembrane region" description="Helical" evidence="9">
    <location>
        <begin position="93"/>
        <end position="111"/>
    </location>
</feature>
<dbReference type="Gene3D" id="1.20.5.1930">
    <property type="match status" value="1"/>
</dbReference>
<feature type="domain" description="Signal transduction histidine kinase subgroup 3 dimerisation and phosphoacceptor" evidence="10">
    <location>
        <begin position="172"/>
        <end position="237"/>
    </location>
</feature>
<dbReference type="EMBL" id="BAAAUV010000009">
    <property type="protein sequence ID" value="GAA3218185.1"/>
    <property type="molecule type" value="Genomic_DNA"/>
</dbReference>
<evidence type="ECO:0000313" key="11">
    <source>
        <dbReference type="EMBL" id="GAA3218185.1"/>
    </source>
</evidence>
<name>A0ABP6QBP9_9ACTN</name>